<protein>
    <submittedName>
        <fullName evidence="1">Uncharacterized protein</fullName>
    </submittedName>
</protein>
<evidence type="ECO:0000313" key="2">
    <source>
        <dbReference type="Proteomes" id="UP001279734"/>
    </source>
</evidence>
<accession>A0AAD3S5Q3</accession>
<name>A0AAD3S5Q3_NEPGR</name>
<dbReference type="EMBL" id="BSYO01000005">
    <property type="protein sequence ID" value="GMH04898.1"/>
    <property type="molecule type" value="Genomic_DNA"/>
</dbReference>
<proteinExistence type="predicted"/>
<keyword evidence="2" id="KW-1185">Reference proteome</keyword>
<dbReference type="Proteomes" id="UP001279734">
    <property type="component" value="Unassembled WGS sequence"/>
</dbReference>
<evidence type="ECO:0000313" key="1">
    <source>
        <dbReference type="EMBL" id="GMH04898.1"/>
    </source>
</evidence>
<organism evidence="1 2">
    <name type="scientific">Nepenthes gracilis</name>
    <name type="common">Slender pitcher plant</name>
    <dbReference type="NCBI Taxonomy" id="150966"/>
    <lineage>
        <taxon>Eukaryota</taxon>
        <taxon>Viridiplantae</taxon>
        <taxon>Streptophyta</taxon>
        <taxon>Embryophyta</taxon>
        <taxon>Tracheophyta</taxon>
        <taxon>Spermatophyta</taxon>
        <taxon>Magnoliopsida</taxon>
        <taxon>eudicotyledons</taxon>
        <taxon>Gunneridae</taxon>
        <taxon>Pentapetalae</taxon>
        <taxon>Caryophyllales</taxon>
        <taxon>Nepenthaceae</taxon>
        <taxon>Nepenthes</taxon>
    </lineage>
</organism>
<gene>
    <name evidence="1" type="ORF">Nepgr_006738</name>
</gene>
<sequence>MSTHRVGNADLGLTQIPLPSPDIDSNLARIGGSLGGCCFRWLCQLRTGSPRPPLSHLILPAALHLSMRFDCSAEGHILTIPRFGGMWRGSQELSPSAFLQQPLCPMLLMKALWWFDYEFVTEIDPKLLRFYREDCP</sequence>
<dbReference type="AlphaFoldDB" id="A0AAD3S5Q3"/>
<reference evidence="1" key="1">
    <citation type="submission" date="2023-05" db="EMBL/GenBank/DDBJ databases">
        <title>Nepenthes gracilis genome sequencing.</title>
        <authorList>
            <person name="Fukushima K."/>
        </authorList>
    </citation>
    <scope>NUCLEOTIDE SEQUENCE</scope>
    <source>
        <strain evidence="1">SING2019-196</strain>
    </source>
</reference>
<comment type="caution">
    <text evidence="1">The sequence shown here is derived from an EMBL/GenBank/DDBJ whole genome shotgun (WGS) entry which is preliminary data.</text>
</comment>